<reference evidence="2 3" key="1">
    <citation type="submission" date="2020-02" db="EMBL/GenBank/DDBJ databases">
        <title>Out from the shadows clarifying the taxonomy of the family Cryomorphaceae and related taxa by utilizing the GTDB taxonomic framework.</title>
        <authorList>
            <person name="Bowman J.P."/>
        </authorList>
    </citation>
    <scope>NUCLEOTIDE SEQUENCE [LARGE SCALE GENOMIC DNA]</scope>
    <source>
        <strain evidence="2 3">QSSC 1-22</strain>
    </source>
</reference>
<organism evidence="2 3">
    <name type="scientific">Cryomorpha ignava</name>
    <dbReference type="NCBI Taxonomy" id="101383"/>
    <lineage>
        <taxon>Bacteria</taxon>
        <taxon>Pseudomonadati</taxon>
        <taxon>Bacteroidota</taxon>
        <taxon>Flavobacteriia</taxon>
        <taxon>Flavobacteriales</taxon>
        <taxon>Cryomorphaceae</taxon>
        <taxon>Cryomorpha</taxon>
    </lineage>
</organism>
<dbReference type="InterPro" id="IPR025992">
    <property type="entry name" value="Haem-bd"/>
</dbReference>
<keyword evidence="3" id="KW-1185">Reference proteome</keyword>
<dbReference type="AlphaFoldDB" id="A0A7K3WQ90"/>
<comment type="caution">
    <text evidence="2">The sequence shown here is derived from an EMBL/GenBank/DDBJ whole genome shotgun (WGS) entry which is preliminary data.</text>
</comment>
<dbReference type="Proteomes" id="UP000486602">
    <property type="component" value="Unassembled WGS sequence"/>
</dbReference>
<name>A0A7K3WQ90_9FLAO</name>
<protein>
    <submittedName>
        <fullName evidence="2">Heme-binding domain-containing protein</fullName>
    </submittedName>
</protein>
<dbReference type="Pfam" id="PF14376">
    <property type="entry name" value="Haem_bd"/>
    <property type="match status" value="1"/>
</dbReference>
<evidence type="ECO:0000313" key="3">
    <source>
        <dbReference type="Proteomes" id="UP000486602"/>
    </source>
</evidence>
<evidence type="ECO:0000313" key="2">
    <source>
        <dbReference type="EMBL" id="NEN23823.1"/>
    </source>
</evidence>
<proteinExistence type="predicted"/>
<dbReference type="SMART" id="SM01235">
    <property type="entry name" value="Haem_bd"/>
    <property type="match status" value="1"/>
</dbReference>
<gene>
    <name evidence="2" type="ORF">G3O08_09950</name>
</gene>
<sequence>MKKLKIILIIAIIIFAGIQFIPTERNISNEVPETDFIKMYDPPENVANILQNACYDCHSNNTAYPWYNKVQPVSWFLEGHINEAKEHLNFSEFGQLSDRKKRSRIKSIAGQIKDGEMPLFSYKVLHKEARLDSEAQALVIEYMQNLKI</sequence>
<dbReference type="EMBL" id="JAAGVY010000016">
    <property type="protein sequence ID" value="NEN23823.1"/>
    <property type="molecule type" value="Genomic_DNA"/>
</dbReference>
<evidence type="ECO:0000259" key="1">
    <source>
        <dbReference type="SMART" id="SM01235"/>
    </source>
</evidence>
<dbReference type="RefSeq" id="WP_163285218.1">
    <property type="nucleotide sequence ID" value="NZ_JAAGVY010000016.1"/>
</dbReference>
<feature type="domain" description="Haem-binding" evidence="1">
    <location>
        <begin position="12"/>
        <end position="147"/>
    </location>
</feature>
<accession>A0A7K3WQ90</accession>